<organism evidence="2 3">
    <name type="scientific">Colletotrichum tabaci</name>
    <dbReference type="NCBI Taxonomy" id="1209068"/>
    <lineage>
        <taxon>Eukaryota</taxon>
        <taxon>Fungi</taxon>
        <taxon>Dikarya</taxon>
        <taxon>Ascomycota</taxon>
        <taxon>Pezizomycotina</taxon>
        <taxon>Sordariomycetes</taxon>
        <taxon>Hypocreomycetidae</taxon>
        <taxon>Glomerellales</taxon>
        <taxon>Glomerellaceae</taxon>
        <taxon>Colletotrichum</taxon>
        <taxon>Colletotrichum destructivum species complex</taxon>
    </lineage>
</organism>
<name>A0AAV9SYB9_9PEZI</name>
<reference evidence="2 3" key="1">
    <citation type="submission" date="2023-04" db="EMBL/GenBank/DDBJ databases">
        <title>Colletotrichum tabacum stain YC1 causing leaf anthracnose on Nicotiana tabacum(L.) cv.</title>
        <authorList>
            <person name="Ji Z."/>
            <person name="Wang M."/>
            <person name="Zhang J."/>
            <person name="Wang N."/>
            <person name="Zhou Z."/>
        </authorList>
    </citation>
    <scope>NUCLEOTIDE SEQUENCE [LARGE SCALE GENOMIC DNA]</scope>
    <source>
        <strain evidence="2 3">YC1</strain>
    </source>
</reference>
<dbReference type="Proteomes" id="UP001327957">
    <property type="component" value="Unassembled WGS sequence"/>
</dbReference>
<protein>
    <submittedName>
        <fullName evidence="2">AAA family ATPase</fullName>
    </submittedName>
</protein>
<keyword evidence="3" id="KW-1185">Reference proteome</keyword>
<feature type="region of interest" description="Disordered" evidence="1">
    <location>
        <begin position="121"/>
        <end position="150"/>
    </location>
</feature>
<proteinExistence type="predicted"/>
<dbReference type="PANTHER" id="PTHR46411">
    <property type="entry name" value="FAMILY ATPASE, PUTATIVE-RELATED"/>
    <property type="match status" value="1"/>
</dbReference>
<feature type="compositionally biased region" description="Basic and acidic residues" evidence="1">
    <location>
        <begin position="33"/>
        <end position="46"/>
    </location>
</feature>
<gene>
    <name evidence="2" type="ORF">QIS74_11426</name>
</gene>
<comment type="caution">
    <text evidence="2">The sequence shown here is derived from an EMBL/GenBank/DDBJ whole genome shotgun (WGS) entry which is preliminary data.</text>
</comment>
<dbReference type="PANTHER" id="PTHR46411:SF2">
    <property type="entry name" value="AAA+ ATPASE DOMAIN-CONTAINING PROTEIN"/>
    <property type="match status" value="1"/>
</dbReference>
<feature type="region of interest" description="Disordered" evidence="1">
    <location>
        <begin position="1"/>
        <end position="76"/>
    </location>
</feature>
<evidence type="ECO:0000313" key="3">
    <source>
        <dbReference type="Proteomes" id="UP001327957"/>
    </source>
</evidence>
<dbReference type="EMBL" id="JASAOK010000047">
    <property type="protein sequence ID" value="KAK6209842.1"/>
    <property type="molecule type" value="Genomic_DNA"/>
</dbReference>
<feature type="compositionally biased region" description="Low complexity" evidence="1">
    <location>
        <begin position="1"/>
        <end position="21"/>
    </location>
</feature>
<sequence>MSARQQQQQSPQGQQPNGQEQDSMSQSVEPTISEDRTRGSKFDKSGDLWAALRSSTPPEAGIDFSRTTITTDLGGGPTYTMTGDDLATLQISSDFHKRETPMHQRTYKYQVPKTDFQVRNRPVGLDMRPTEASTEPSGPRAHADTQQPSPDRVLNSQIVEHGESYGHLAASLSQIANQLGIPEDSASSLDAMQSYISVLKSHAHMPPERPKASRPLTIHRVFEDSQESHRTYLDSPHWIEGGTSSTIILMGASPISNVQAYLTKHPEVCFFICRDYAGASHPTDNEETDANGNLMVKHISESIVPVEGHLVSATRKFAIFSASTDSSDTLTDDERDTGSSTWEFSNDWLEDDTITLSYPYLPFYHARGGSMDAFAKTLSVNELRQFQRVTDYILGEYEAEYSTVDDLVARSKIRNALLHYLFRPGIVVVEGRGAEARGYTCTSWLKPSKEPNTSTNSLSKTHAAGSLEIDAWHWDFNSHFLKTKVRLKIENKNTHDQQEKNIYGLSLRPLEHVDYETRKRLRIRGEWVWKCRQPRIIAYRDAT</sequence>
<dbReference type="AlphaFoldDB" id="A0AAV9SYB9"/>
<evidence type="ECO:0000256" key="1">
    <source>
        <dbReference type="SAM" id="MobiDB-lite"/>
    </source>
</evidence>
<accession>A0AAV9SYB9</accession>
<evidence type="ECO:0000313" key="2">
    <source>
        <dbReference type="EMBL" id="KAK6209842.1"/>
    </source>
</evidence>